<dbReference type="EMBL" id="FNED01000015">
    <property type="protein sequence ID" value="SDJ30531.1"/>
    <property type="molecule type" value="Genomic_DNA"/>
</dbReference>
<feature type="transmembrane region" description="Helical" evidence="7">
    <location>
        <begin position="235"/>
        <end position="260"/>
    </location>
</feature>
<comment type="subcellular location">
    <subcellularLocation>
        <location evidence="1">Cell membrane</location>
        <topology evidence="1">Multi-pass membrane protein</topology>
    </subcellularLocation>
</comment>
<dbReference type="STRING" id="47500.AF333_29390"/>
<dbReference type="AlphaFoldDB" id="A0A0D1W4B6"/>
<dbReference type="GO" id="GO:0140359">
    <property type="term" value="F:ABC-type transporter activity"/>
    <property type="evidence" value="ECO:0007669"/>
    <property type="project" value="InterPro"/>
</dbReference>
<feature type="domain" description="ABC transmembrane type-1" evidence="9">
    <location>
        <begin position="16"/>
        <end position="298"/>
    </location>
</feature>
<name>A0A0D1W4B6_ANEMI</name>
<feature type="transmembrane region" description="Helical" evidence="7">
    <location>
        <begin position="130"/>
        <end position="150"/>
    </location>
</feature>
<keyword evidence="12" id="KW-1185">Reference proteome</keyword>
<dbReference type="InterPro" id="IPR036640">
    <property type="entry name" value="ABC1_TM_sf"/>
</dbReference>
<dbReference type="InterPro" id="IPR003593">
    <property type="entry name" value="AAA+_ATPase"/>
</dbReference>
<keyword evidence="4 10" id="KW-0067">ATP-binding</keyword>
<feature type="transmembrane region" description="Helical" evidence="7">
    <location>
        <begin position="47"/>
        <end position="65"/>
    </location>
</feature>
<dbReference type="EMBL" id="LGUG01000013">
    <property type="protein sequence ID" value="KON84085.1"/>
    <property type="molecule type" value="Genomic_DNA"/>
</dbReference>
<dbReference type="Proteomes" id="UP000037269">
    <property type="component" value="Unassembled WGS sequence"/>
</dbReference>
<evidence type="ECO:0000256" key="1">
    <source>
        <dbReference type="ARBA" id="ARBA00004651"/>
    </source>
</evidence>
<evidence type="ECO:0000313" key="13">
    <source>
        <dbReference type="Proteomes" id="UP000182836"/>
    </source>
</evidence>
<evidence type="ECO:0000313" key="11">
    <source>
        <dbReference type="EMBL" id="SDJ30531.1"/>
    </source>
</evidence>
<dbReference type="SUPFAM" id="SSF52540">
    <property type="entry name" value="P-loop containing nucleoside triphosphate hydrolases"/>
    <property type="match status" value="1"/>
</dbReference>
<keyword evidence="6 7" id="KW-0472">Membrane</keyword>
<dbReference type="InterPro" id="IPR003439">
    <property type="entry name" value="ABC_transporter-like_ATP-bd"/>
</dbReference>
<dbReference type="GO" id="GO:0005886">
    <property type="term" value="C:plasma membrane"/>
    <property type="evidence" value="ECO:0007669"/>
    <property type="project" value="UniProtKB-SubCell"/>
</dbReference>
<dbReference type="PROSITE" id="PS50929">
    <property type="entry name" value="ABC_TM1F"/>
    <property type="match status" value="1"/>
</dbReference>
<dbReference type="RefSeq" id="WP_043067096.1">
    <property type="nucleotide sequence ID" value="NZ_BJOA01000147.1"/>
</dbReference>
<dbReference type="Pfam" id="PF00005">
    <property type="entry name" value="ABC_tran"/>
    <property type="match status" value="1"/>
</dbReference>
<evidence type="ECO:0000313" key="10">
    <source>
        <dbReference type="EMBL" id="KON84085.1"/>
    </source>
</evidence>
<evidence type="ECO:0000256" key="4">
    <source>
        <dbReference type="ARBA" id="ARBA00022840"/>
    </source>
</evidence>
<dbReference type="PANTHER" id="PTHR24221:SF614">
    <property type="entry name" value="GLUTATHIONE_L-CYSTEINE TRANSPORT SYSTEM ATP-BINDING_PERMEASE PROTEIN CYDC"/>
    <property type="match status" value="1"/>
</dbReference>
<evidence type="ECO:0000259" key="9">
    <source>
        <dbReference type="PROSITE" id="PS50929"/>
    </source>
</evidence>
<dbReference type="SMART" id="SM00382">
    <property type="entry name" value="AAA"/>
    <property type="match status" value="1"/>
</dbReference>
<keyword evidence="3" id="KW-0547">Nucleotide-binding</keyword>
<evidence type="ECO:0000256" key="6">
    <source>
        <dbReference type="ARBA" id="ARBA00023136"/>
    </source>
</evidence>
<dbReference type="GO" id="GO:0016887">
    <property type="term" value="F:ATP hydrolysis activity"/>
    <property type="evidence" value="ECO:0007669"/>
    <property type="project" value="InterPro"/>
</dbReference>
<dbReference type="GO" id="GO:0042883">
    <property type="term" value="P:cysteine transport"/>
    <property type="evidence" value="ECO:0007669"/>
    <property type="project" value="InterPro"/>
</dbReference>
<dbReference type="NCBIfam" id="TIGR02857">
    <property type="entry name" value="CydD"/>
    <property type="match status" value="1"/>
</dbReference>
<dbReference type="OrthoDB" id="9806127at2"/>
<dbReference type="PROSITE" id="PS50893">
    <property type="entry name" value="ABC_TRANSPORTER_2"/>
    <property type="match status" value="1"/>
</dbReference>
<feature type="transmembrane region" description="Helical" evidence="7">
    <location>
        <begin position="12"/>
        <end position="35"/>
    </location>
</feature>
<sequence>MDKHLFHYKGIKGVFFIIGLLTVLQAGFIVLQAVMLATAITNMFKGASVNDVLLLLSGFGAAFLLRQASQLIKERVSYRFAEKTAYDMQKKLLAKLFMLGPREIGKTGSGNMVTLCLEGVQHFRTYMELFIPRVIATMVIPAIVLTYIFYLESVSGVILVLTMPIMLAFLILLGLVARKKMDDQWSTYQLLSRHFVDSLRGLETLKYLGKSRQHRHAIALVSEKYRIATNRTLRVAFLSTFSLDFFSSFSVAVVAVGLGLRLIDGNMDLQTALTILILAPEYFLPVREVGNDYHATMDGKEAGDTIHQILAKQAVASGSTGAAIPKWNECTSLKVEKLARQYEGRQTACLHDVTFQVNGYQKIGIVGASGAGKSTLIDLLSGFSLPQTASISIGGVSVTDFAMPGWQQQITYIPQHPYIFAGTIADNIRIYAPDASQQDIEQALQVTGLAKWVHSLPHGIEERIGNGGRVLSGGEEQRIALARAFLQNRPIMLFDEPTAHLDIETEHDIKLMMLPLFKNKLVFFATHRLHWMKQMDLILVMENGTIKEFGTHHDLYEKRGAYYALIRAQTGDTA</sequence>
<accession>A0A0D1W4B6</accession>
<dbReference type="PATRIC" id="fig|47500.8.peg.1937"/>
<dbReference type="Pfam" id="PF00664">
    <property type="entry name" value="ABC_membrane"/>
    <property type="match status" value="1"/>
</dbReference>
<evidence type="ECO:0000256" key="2">
    <source>
        <dbReference type="ARBA" id="ARBA00022692"/>
    </source>
</evidence>
<evidence type="ECO:0000256" key="3">
    <source>
        <dbReference type="ARBA" id="ARBA00022741"/>
    </source>
</evidence>
<dbReference type="GO" id="GO:0034040">
    <property type="term" value="F:ATPase-coupled lipid transmembrane transporter activity"/>
    <property type="evidence" value="ECO:0007669"/>
    <property type="project" value="TreeGrafter"/>
</dbReference>
<evidence type="ECO:0000256" key="7">
    <source>
        <dbReference type="SAM" id="Phobius"/>
    </source>
</evidence>
<proteinExistence type="predicted"/>
<dbReference type="GO" id="GO:0005524">
    <property type="term" value="F:ATP binding"/>
    <property type="evidence" value="ECO:0007669"/>
    <property type="project" value="UniProtKB-KW"/>
</dbReference>
<dbReference type="Proteomes" id="UP000182836">
    <property type="component" value="Unassembled WGS sequence"/>
</dbReference>
<gene>
    <name evidence="10" type="ORF">AF333_29390</name>
    <name evidence="11" type="ORF">SAMN04487909_11578</name>
</gene>
<dbReference type="GeneID" id="42309246"/>
<keyword evidence="2 7" id="KW-0812">Transmembrane</keyword>
<dbReference type="InterPro" id="IPR039421">
    <property type="entry name" value="Type_1_exporter"/>
</dbReference>
<evidence type="ECO:0000313" key="12">
    <source>
        <dbReference type="Proteomes" id="UP000037269"/>
    </source>
</evidence>
<dbReference type="InterPro" id="IPR014216">
    <property type="entry name" value="ABC_transptr_CydD"/>
</dbReference>
<protein>
    <submittedName>
        <fullName evidence="11">ATP-binding cassette, subfamily C, CydD</fullName>
    </submittedName>
    <submittedName>
        <fullName evidence="10">ATP-binding/permease CydC</fullName>
    </submittedName>
</protein>
<feature type="domain" description="ABC transporter" evidence="8">
    <location>
        <begin position="333"/>
        <end position="568"/>
    </location>
</feature>
<dbReference type="Gene3D" id="1.20.1560.10">
    <property type="entry name" value="ABC transporter type 1, transmembrane domain"/>
    <property type="match status" value="1"/>
</dbReference>
<dbReference type="PANTHER" id="PTHR24221">
    <property type="entry name" value="ATP-BINDING CASSETTE SUB-FAMILY B"/>
    <property type="match status" value="1"/>
</dbReference>
<evidence type="ECO:0000259" key="8">
    <source>
        <dbReference type="PROSITE" id="PS50893"/>
    </source>
</evidence>
<organism evidence="10 12">
    <name type="scientific">Aneurinibacillus migulanus</name>
    <name type="common">Bacillus migulanus</name>
    <dbReference type="NCBI Taxonomy" id="47500"/>
    <lineage>
        <taxon>Bacteria</taxon>
        <taxon>Bacillati</taxon>
        <taxon>Bacillota</taxon>
        <taxon>Bacilli</taxon>
        <taxon>Bacillales</taxon>
        <taxon>Paenibacillaceae</taxon>
        <taxon>Aneurinibacillus group</taxon>
        <taxon>Aneurinibacillus</taxon>
    </lineage>
</organism>
<reference evidence="10 12" key="1">
    <citation type="submission" date="2015-07" db="EMBL/GenBank/DDBJ databases">
        <title>Fjat-14205 dsm 2895.</title>
        <authorList>
            <person name="Liu B."/>
            <person name="Wang J."/>
            <person name="Zhu Y."/>
            <person name="Liu G."/>
            <person name="Chen Q."/>
            <person name="Chen Z."/>
            <person name="Lan J."/>
            <person name="Che J."/>
            <person name="Ge C."/>
            <person name="Shi H."/>
            <person name="Pan Z."/>
            <person name="Liu X."/>
        </authorList>
    </citation>
    <scope>NUCLEOTIDE SEQUENCE [LARGE SCALE GENOMIC DNA]</scope>
    <source>
        <strain evidence="10 12">DSM 2895</strain>
    </source>
</reference>
<reference evidence="11 13" key="2">
    <citation type="submission" date="2016-10" db="EMBL/GenBank/DDBJ databases">
        <authorList>
            <person name="de Groot N.N."/>
        </authorList>
    </citation>
    <scope>NUCLEOTIDE SEQUENCE [LARGE SCALE GENOMIC DNA]</scope>
    <source>
        <strain evidence="11 13">DSM 2895</strain>
    </source>
</reference>
<feature type="transmembrane region" description="Helical" evidence="7">
    <location>
        <begin position="156"/>
        <end position="177"/>
    </location>
</feature>
<dbReference type="SUPFAM" id="SSF90123">
    <property type="entry name" value="ABC transporter transmembrane region"/>
    <property type="match status" value="1"/>
</dbReference>
<keyword evidence="5 7" id="KW-1133">Transmembrane helix</keyword>
<dbReference type="Gene3D" id="3.40.50.300">
    <property type="entry name" value="P-loop containing nucleotide triphosphate hydrolases"/>
    <property type="match status" value="1"/>
</dbReference>
<dbReference type="InterPro" id="IPR027417">
    <property type="entry name" value="P-loop_NTPase"/>
</dbReference>
<evidence type="ECO:0000256" key="5">
    <source>
        <dbReference type="ARBA" id="ARBA00022989"/>
    </source>
</evidence>
<dbReference type="InterPro" id="IPR011527">
    <property type="entry name" value="ABC1_TM_dom"/>
</dbReference>
<dbReference type="CDD" id="cd18584">
    <property type="entry name" value="ABC_6TM_AarD_CydD"/>
    <property type="match status" value="1"/>
</dbReference>